<dbReference type="GO" id="GO:0032259">
    <property type="term" value="P:methylation"/>
    <property type="evidence" value="ECO:0007669"/>
    <property type="project" value="UniProtKB-KW"/>
</dbReference>
<dbReference type="InterPro" id="IPR029063">
    <property type="entry name" value="SAM-dependent_MTases_sf"/>
</dbReference>
<dbReference type="GO" id="GO:0008168">
    <property type="term" value="F:methyltransferase activity"/>
    <property type="evidence" value="ECO:0007669"/>
    <property type="project" value="UniProtKB-UniRule"/>
</dbReference>
<dbReference type="InterPro" id="IPR011610">
    <property type="entry name" value="SAM_mthyl_Trfase_ML2640-like"/>
</dbReference>
<dbReference type="OrthoDB" id="9806164at2"/>
<comment type="similarity">
    <text evidence="1 4">Belongs to the UPF0677 family.</text>
</comment>
<dbReference type="AlphaFoldDB" id="A0A4Q1SBC8"/>
<dbReference type="SUPFAM" id="SSF53335">
    <property type="entry name" value="S-adenosyl-L-methionine-dependent methyltransferases"/>
    <property type="match status" value="1"/>
</dbReference>
<accession>A0A4Q1SBC8</accession>
<keyword evidence="3 5" id="KW-0808">Transferase</keyword>
<dbReference type="Pfam" id="PF04072">
    <property type="entry name" value="LCM"/>
    <property type="match status" value="1"/>
</dbReference>
<organism evidence="5 6">
    <name type="scientific">Silvibacterium dinghuense</name>
    <dbReference type="NCBI Taxonomy" id="1560006"/>
    <lineage>
        <taxon>Bacteria</taxon>
        <taxon>Pseudomonadati</taxon>
        <taxon>Acidobacteriota</taxon>
        <taxon>Terriglobia</taxon>
        <taxon>Terriglobales</taxon>
        <taxon>Acidobacteriaceae</taxon>
        <taxon>Silvibacterium</taxon>
    </lineage>
</organism>
<dbReference type="Proteomes" id="UP000290253">
    <property type="component" value="Unassembled WGS sequence"/>
</dbReference>
<comment type="caution">
    <text evidence="5">The sequence shown here is derived from an EMBL/GenBank/DDBJ whole genome shotgun (WGS) entry which is preliminary data.</text>
</comment>
<dbReference type="PANTHER" id="PTHR43619:SF2">
    <property type="entry name" value="S-ADENOSYL-L-METHIONINE-DEPENDENT METHYLTRANSFERASES SUPERFAMILY PROTEIN"/>
    <property type="match status" value="1"/>
</dbReference>
<keyword evidence="2 4" id="KW-0489">Methyltransferase</keyword>
<evidence type="ECO:0000313" key="6">
    <source>
        <dbReference type="Proteomes" id="UP000290253"/>
    </source>
</evidence>
<dbReference type="InterPro" id="IPR007213">
    <property type="entry name" value="Ppm1/Ppm2/Tcmp"/>
</dbReference>
<evidence type="ECO:0000256" key="4">
    <source>
        <dbReference type="RuleBase" id="RU362030"/>
    </source>
</evidence>
<dbReference type="RefSeq" id="WP_129209045.1">
    <property type="nucleotide sequence ID" value="NZ_BMGU01000005.1"/>
</dbReference>
<sequence length="281" mass="31436">MDAGLPSRTAIRVALRRAAHQLYDAPIVFEDPIAVPLLGAEFREELERTRFKRNKPSSLGMRAFLVARSRFAEDHLATAVANGVRQYVLLGAGLDTFAYRNPFAGLRVFEVDHPSTQAWKRGLLSRNSIAIPGSLRYVSVDFEQQSLEQELTAAGFDSEAPTFFAWLGVVPYLTLEAFQRTLAYLGARPAGSGLVMDYGLRTEALPPLEQLERASLSARVALAGEPFQLFFLPEELKQELHAFAQLEDVGSSELNARYFADRQDELRMRGESGRILCAWRR</sequence>
<keyword evidence="6" id="KW-1185">Reference proteome</keyword>
<comment type="function">
    <text evidence="4">Exhibits S-adenosyl-L-methionine-dependent methyltransferase activity.</text>
</comment>
<dbReference type="Gene3D" id="3.40.50.150">
    <property type="entry name" value="Vaccinia Virus protein VP39"/>
    <property type="match status" value="1"/>
</dbReference>
<dbReference type="NCBIfam" id="TIGR00027">
    <property type="entry name" value="mthyl_TIGR00027"/>
    <property type="match status" value="1"/>
</dbReference>
<reference evidence="5 6" key="1">
    <citation type="journal article" date="2016" name="Int. J. Syst. Evol. Microbiol.">
        <title>Acidipila dinghuensis sp. nov., an acidobacterium isolated from forest soil.</title>
        <authorList>
            <person name="Jiang Y.W."/>
            <person name="Wang J."/>
            <person name="Chen M.H."/>
            <person name="Lv Y.Y."/>
            <person name="Qiu L.H."/>
        </authorList>
    </citation>
    <scope>NUCLEOTIDE SEQUENCE [LARGE SCALE GENOMIC DNA]</scope>
    <source>
        <strain evidence="5 6">DHOF10</strain>
    </source>
</reference>
<evidence type="ECO:0000256" key="3">
    <source>
        <dbReference type="ARBA" id="ARBA00022679"/>
    </source>
</evidence>
<keyword evidence="4" id="KW-0949">S-adenosyl-L-methionine</keyword>
<evidence type="ECO:0000256" key="1">
    <source>
        <dbReference type="ARBA" id="ARBA00008138"/>
    </source>
</evidence>
<name>A0A4Q1SBC8_9BACT</name>
<proteinExistence type="inferred from homology"/>
<protein>
    <recommendedName>
        <fullName evidence="4">S-adenosyl-L-methionine-dependent methyltransferase</fullName>
        <ecNumber evidence="4">2.1.1.-</ecNumber>
    </recommendedName>
</protein>
<gene>
    <name evidence="5" type="ORF">ESZ00_14510</name>
</gene>
<evidence type="ECO:0000313" key="5">
    <source>
        <dbReference type="EMBL" id="RXS94307.1"/>
    </source>
</evidence>
<evidence type="ECO:0000256" key="2">
    <source>
        <dbReference type="ARBA" id="ARBA00022603"/>
    </source>
</evidence>
<dbReference type="EC" id="2.1.1.-" evidence="4"/>
<dbReference type="PANTHER" id="PTHR43619">
    <property type="entry name" value="S-ADENOSYL-L-METHIONINE-DEPENDENT METHYLTRANSFERASE YKTD-RELATED"/>
    <property type="match status" value="1"/>
</dbReference>
<dbReference type="EMBL" id="SDMK01000003">
    <property type="protein sequence ID" value="RXS94307.1"/>
    <property type="molecule type" value="Genomic_DNA"/>
</dbReference>